<accession>A0A8J4U7H1</accession>
<evidence type="ECO:0000259" key="6">
    <source>
        <dbReference type="Pfam" id="PF18201"/>
    </source>
</evidence>
<dbReference type="GO" id="GO:0060285">
    <property type="term" value="P:cilium-dependent cell motility"/>
    <property type="evidence" value="ECO:0007669"/>
    <property type="project" value="TreeGrafter"/>
</dbReference>
<dbReference type="Pfam" id="PF08190">
    <property type="entry name" value="PIH1"/>
    <property type="match status" value="1"/>
</dbReference>
<feature type="compositionally biased region" description="Polar residues" evidence="4">
    <location>
        <begin position="378"/>
        <end position="395"/>
    </location>
</feature>
<evidence type="ECO:0000256" key="4">
    <source>
        <dbReference type="SAM" id="MobiDB-lite"/>
    </source>
</evidence>
<evidence type="ECO:0000259" key="5">
    <source>
        <dbReference type="Pfam" id="PF08190"/>
    </source>
</evidence>
<feature type="non-terminal residue" evidence="7">
    <location>
        <position position="553"/>
    </location>
</feature>
<keyword evidence="8" id="KW-1185">Reference proteome</keyword>
<evidence type="ECO:0000313" key="7">
    <source>
        <dbReference type="EMBL" id="KAF5892254.1"/>
    </source>
</evidence>
<protein>
    <submittedName>
        <fullName evidence="7">Protein kintoun</fullName>
    </submittedName>
</protein>
<dbReference type="OrthoDB" id="546764at2759"/>
<dbReference type="Pfam" id="PF18201">
    <property type="entry name" value="PIH1_CS"/>
    <property type="match status" value="1"/>
</dbReference>
<dbReference type="PANTHER" id="PTHR22997:SF3">
    <property type="entry name" value="PROTEIN KINTOUN"/>
    <property type="match status" value="1"/>
</dbReference>
<feature type="region of interest" description="Disordered" evidence="4">
    <location>
        <begin position="464"/>
        <end position="488"/>
    </location>
</feature>
<evidence type="ECO:0000256" key="1">
    <source>
        <dbReference type="ARBA" id="ARBA00008511"/>
    </source>
</evidence>
<feature type="region of interest" description="Disordered" evidence="4">
    <location>
        <begin position="196"/>
        <end position="215"/>
    </location>
</feature>
<proteinExistence type="inferred from homology"/>
<feature type="domain" description="PIH1 N-terminal" evidence="5">
    <location>
        <begin position="40"/>
        <end position="202"/>
    </location>
</feature>
<evidence type="ECO:0000313" key="8">
    <source>
        <dbReference type="Proteomes" id="UP000727407"/>
    </source>
</evidence>
<dbReference type="GO" id="GO:0003351">
    <property type="term" value="P:epithelial cilium movement involved in extracellular fluid movement"/>
    <property type="evidence" value="ECO:0007669"/>
    <property type="project" value="TreeGrafter"/>
</dbReference>
<reference evidence="7" key="1">
    <citation type="submission" date="2020-07" db="EMBL/GenBank/DDBJ databases">
        <title>Clarias magur genome sequencing, assembly and annotation.</title>
        <authorList>
            <person name="Kushwaha B."/>
            <person name="Kumar R."/>
            <person name="Das P."/>
            <person name="Joshi C.G."/>
            <person name="Kumar D."/>
            <person name="Nagpure N.S."/>
            <person name="Pandey M."/>
            <person name="Agarwal S."/>
            <person name="Srivastava S."/>
            <person name="Singh M."/>
            <person name="Sahoo L."/>
            <person name="Jayasankar P."/>
            <person name="Meher P.K."/>
            <person name="Koringa P.G."/>
            <person name="Iquebal M.A."/>
            <person name="Das S.P."/>
            <person name="Bit A."/>
            <person name="Patnaik S."/>
            <person name="Patel N."/>
            <person name="Shah T.M."/>
            <person name="Hinsu A."/>
            <person name="Jena J.K."/>
        </authorList>
    </citation>
    <scope>NUCLEOTIDE SEQUENCE</scope>
    <source>
        <strain evidence="7">CIFAMagur01</strain>
        <tissue evidence="7">Testis</tissue>
    </source>
</reference>
<feature type="region of interest" description="Disordered" evidence="4">
    <location>
        <begin position="378"/>
        <end position="399"/>
    </location>
</feature>
<feature type="domain" description="PIH1D1/2/3 CS-like" evidence="6">
    <location>
        <begin position="236"/>
        <end position="334"/>
    </location>
</feature>
<dbReference type="CDD" id="cd06463">
    <property type="entry name" value="p23_like"/>
    <property type="match status" value="1"/>
</dbReference>
<gene>
    <name evidence="7" type="primary">dnaaf2</name>
    <name evidence="7" type="ORF">DAT39_018044</name>
</gene>
<feature type="compositionally biased region" description="Basic and acidic residues" evidence="4">
    <location>
        <begin position="464"/>
        <end position="477"/>
    </location>
</feature>
<comment type="subcellular location">
    <subcellularLocation>
        <location evidence="3">Dynein axonemal particle</location>
    </subcellularLocation>
</comment>
<evidence type="ECO:0000256" key="3">
    <source>
        <dbReference type="ARBA" id="ARBA00024190"/>
    </source>
</evidence>
<dbReference type="InterPro" id="IPR041442">
    <property type="entry name" value="PIH1D1/2/3_CS-like"/>
</dbReference>
<dbReference type="GO" id="GO:0120293">
    <property type="term" value="C:dynein axonemal particle"/>
    <property type="evidence" value="ECO:0007669"/>
    <property type="project" value="UniProtKB-SubCell"/>
</dbReference>
<dbReference type="HAMAP" id="MF_03069">
    <property type="entry name" value="Kintoun"/>
    <property type="match status" value="1"/>
</dbReference>
<dbReference type="PANTHER" id="PTHR22997">
    <property type="entry name" value="PIH1 DOMAIN-CONTAINING PROTEIN 1"/>
    <property type="match status" value="1"/>
</dbReference>
<dbReference type="Proteomes" id="UP000727407">
    <property type="component" value="Unassembled WGS sequence"/>
</dbReference>
<dbReference type="GO" id="GO:0005576">
    <property type="term" value="C:extracellular region"/>
    <property type="evidence" value="ECO:0007669"/>
    <property type="project" value="GOC"/>
</dbReference>
<dbReference type="AlphaFoldDB" id="A0A8J4U7H1"/>
<organism evidence="7 8">
    <name type="scientific">Clarias magur</name>
    <name type="common">Asian catfish</name>
    <name type="synonym">Macropteronotus magur</name>
    <dbReference type="NCBI Taxonomy" id="1594786"/>
    <lineage>
        <taxon>Eukaryota</taxon>
        <taxon>Metazoa</taxon>
        <taxon>Chordata</taxon>
        <taxon>Craniata</taxon>
        <taxon>Vertebrata</taxon>
        <taxon>Euteleostomi</taxon>
        <taxon>Actinopterygii</taxon>
        <taxon>Neopterygii</taxon>
        <taxon>Teleostei</taxon>
        <taxon>Ostariophysi</taxon>
        <taxon>Siluriformes</taxon>
        <taxon>Clariidae</taxon>
        <taxon>Clarias</taxon>
    </lineage>
</organism>
<comment type="similarity">
    <text evidence="1">Belongs to the PIH1 family.</text>
</comment>
<comment type="caution">
    <text evidence="7">The sequence shown here is derived from an EMBL/GenBank/DDBJ whole genome shotgun (WGS) entry which is preliminary data.</text>
</comment>
<evidence type="ECO:0000256" key="2">
    <source>
        <dbReference type="ARBA" id="ARBA00022490"/>
    </source>
</evidence>
<name>A0A8J4U7H1_CLAMG</name>
<keyword evidence="2" id="KW-0963">Cytoplasm</keyword>
<dbReference type="GO" id="GO:0070286">
    <property type="term" value="P:axonemal dynein complex assembly"/>
    <property type="evidence" value="ECO:0007669"/>
    <property type="project" value="InterPro"/>
</dbReference>
<dbReference type="EMBL" id="QNUK01000515">
    <property type="protein sequence ID" value="KAF5892254.1"/>
    <property type="molecule type" value="Genomic_DNA"/>
</dbReference>
<dbReference type="InterPro" id="IPR034727">
    <property type="entry name" value="Kintoun"/>
</dbReference>
<dbReference type="InterPro" id="IPR050734">
    <property type="entry name" value="PIH1/Kintoun_subfamily"/>
</dbReference>
<sequence>MDFENKLEELNMTPDEIKRFSKAMKNEKFRELLHEYAEEISNPENKKKYEEEITQLEQERGMEVKFIHPSPHHVLKTSVNRKEKCFINICSNNLINKPSCEARPNEQGQVGQCWSLPYSLTPGRPDRDGRGNKCMIYDVVFHPDTLYMADKNIRFMQLVNRTATQGVEKTFKVTPDKAYKFLKKIQYKGVPQPAVVRKPIPGQPRNKESSMPIENPTFSLSSLTQSSVNQSPSLPIQPHYVVKYRSFVDLQDYRCSRDSAPSPRPKEIIITIDLPLLKTAADVDLNVTERKLTLESLKPNYKLELKLSYPVDSDKGDAKFNKNTKELVITLAVQPAKNPAVGYVEGHQSEIDYGDLIKSPDKADEAQHDAELVTEQTEQQNFSDTCSEAQPQENRPVQEEEKYTHHHYNEDITSNPLHLADATPTSEINNTDRSRSLENAMNMPKHGFLLSSHTCTKDLSVEPHANEENENNQDKDNLPSGTKSVQHSAMAPAVKLEDFTQCSLMDETENGSPLEVAVLELQMKQGATHVDETLQDFQNNPANTSNWLMEKTE</sequence>
<dbReference type="InterPro" id="IPR012981">
    <property type="entry name" value="PIH1_N"/>
</dbReference>